<protein>
    <submittedName>
        <fullName evidence="2">DUF1178 family protein</fullName>
    </submittedName>
</protein>
<feature type="compositionally biased region" description="Basic and acidic residues" evidence="1">
    <location>
        <begin position="60"/>
        <end position="69"/>
    </location>
</feature>
<dbReference type="InterPro" id="IPR009562">
    <property type="entry name" value="DUF1178"/>
</dbReference>
<dbReference type="Pfam" id="PF06676">
    <property type="entry name" value="DUF1178"/>
    <property type="match status" value="1"/>
</dbReference>
<dbReference type="PIRSF" id="PIRSF032131">
    <property type="entry name" value="UCP032131"/>
    <property type="match status" value="1"/>
</dbReference>
<dbReference type="AlphaFoldDB" id="A0A6B0Y127"/>
<gene>
    <name evidence="2" type="ORF">F4Y60_08385</name>
</gene>
<evidence type="ECO:0000313" key="2">
    <source>
        <dbReference type="EMBL" id="MXY34095.1"/>
    </source>
</evidence>
<comment type="caution">
    <text evidence="2">The sequence shown here is derived from an EMBL/GenBank/DDBJ whole genome shotgun (WGS) entry which is preliminary data.</text>
</comment>
<proteinExistence type="predicted"/>
<sequence>MIRFALKCANGHGFESWFASSEKFTDLVSRGLVTCPECDCAEVSKDLMAPPVRASRKKAAREAARDETPRPMVAGPDPEIADAIRKLKAHVEENSDYVGDRFVTEARAMHEGTLPQRSIHGEARSDEARKLIEDGVPALPLPFMPRQKTN</sequence>
<feature type="region of interest" description="Disordered" evidence="1">
    <location>
        <begin position="52"/>
        <end position="78"/>
    </location>
</feature>
<accession>A0A6B0Y127</accession>
<evidence type="ECO:0000256" key="1">
    <source>
        <dbReference type="SAM" id="MobiDB-lite"/>
    </source>
</evidence>
<name>A0A6B0Y127_9RHOB</name>
<dbReference type="EMBL" id="VXRY01000330">
    <property type="protein sequence ID" value="MXY34095.1"/>
    <property type="molecule type" value="Genomic_DNA"/>
</dbReference>
<organism evidence="2">
    <name type="scientific">Boseongicola sp. SB0664_bin_43</name>
    <dbReference type="NCBI Taxonomy" id="2604844"/>
    <lineage>
        <taxon>Bacteria</taxon>
        <taxon>Pseudomonadati</taxon>
        <taxon>Pseudomonadota</taxon>
        <taxon>Alphaproteobacteria</taxon>
        <taxon>Rhodobacterales</taxon>
        <taxon>Paracoccaceae</taxon>
        <taxon>Boseongicola</taxon>
    </lineage>
</organism>
<reference evidence="2" key="1">
    <citation type="submission" date="2019-09" db="EMBL/GenBank/DDBJ databases">
        <title>Characterisation of the sponge microbiome using genome-centric metagenomics.</title>
        <authorList>
            <person name="Engelberts J.P."/>
            <person name="Robbins S.J."/>
            <person name="De Goeij J.M."/>
            <person name="Aranda M."/>
            <person name="Bell S.C."/>
            <person name="Webster N.S."/>
        </authorList>
    </citation>
    <scope>NUCLEOTIDE SEQUENCE</scope>
    <source>
        <strain evidence="2">SB0664_bin_43</strain>
    </source>
</reference>